<evidence type="ECO:0000256" key="3">
    <source>
        <dbReference type="ARBA" id="ARBA00023014"/>
    </source>
</evidence>
<dbReference type="CDD" id="cd03064">
    <property type="entry name" value="TRX_Fd_NuoE"/>
    <property type="match status" value="1"/>
</dbReference>
<keyword evidence="7" id="KW-1185">Reference proteome</keyword>
<dbReference type="InterPro" id="IPR028431">
    <property type="entry name" value="NADP_DH_HndA-like"/>
</dbReference>
<dbReference type="PANTHER" id="PTHR43342:SF1">
    <property type="entry name" value="BIFURCATING [FEFE] HYDROGENASE GAMMA SUBUNIT"/>
    <property type="match status" value="1"/>
</dbReference>
<name>A0A4R3JUH6_9FIRM</name>
<evidence type="ECO:0000313" key="5">
    <source>
        <dbReference type="EMBL" id="TCS70174.1"/>
    </source>
</evidence>
<keyword evidence="2" id="KW-0408">Iron</keyword>
<proteinExistence type="predicted"/>
<dbReference type="InterPro" id="IPR041921">
    <property type="entry name" value="NuoE_N"/>
</dbReference>
<evidence type="ECO:0000313" key="6">
    <source>
        <dbReference type="Proteomes" id="UP000294613"/>
    </source>
</evidence>
<accession>A0A4R3JUH6</accession>
<gene>
    <name evidence="4" type="primary">nuoE</name>
    <name evidence="5" type="ORF">EDD74_10122</name>
    <name evidence="4" type="ORF">FAEUMB_07420</name>
</gene>
<dbReference type="InterPro" id="IPR042128">
    <property type="entry name" value="NuoE_dom"/>
</dbReference>
<evidence type="ECO:0000256" key="2">
    <source>
        <dbReference type="ARBA" id="ARBA00023004"/>
    </source>
</evidence>
<dbReference type="AlphaFoldDB" id="A0A4R3JUH6"/>
<dbReference type="EMBL" id="BHEO01000002">
    <property type="protein sequence ID" value="GBU04201.1"/>
    <property type="molecule type" value="Genomic_DNA"/>
</dbReference>
<evidence type="ECO:0000313" key="7">
    <source>
        <dbReference type="Proteomes" id="UP000702954"/>
    </source>
</evidence>
<keyword evidence="1" id="KW-0479">Metal-binding</keyword>
<dbReference type="PANTHER" id="PTHR43342">
    <property type="entry name" value="NADH-QUINONE OXIDOREDUCTASE, E SUBUNIT"/>
    <property type="match status" value="1"/>
</dbReference>
<reference evidence="5 6" key="2">
    <citation type="submission" date="2019-03" db="EMBL/GenBank/DDBJ databases">
        <title>Genomic Encyclopedia of Type Strains, Phase IV (KMG-IV): sequencing the most valuable type-strain genomes for metagenomic binning, comparative biology and taxonomic classification.</title>
        <authorList>
            <person name="Goeker M."/>
        </authorList>
    </citation>
    <scope>NUCLEOTIDE SEQUENCE [LARGE SCALE GENOMIC DNA]</scope>
    <source>
        <strain evidence="5 6">DSM 103426</strain>
    </source>
</reference>
<dbReference type="SUPFAM" id="SSF52833">
    <property type="entry name" value="Thioredoxin-like"/>
    <property type="match status" value="1"/>
</dbReference>
<protein>
    <submittedName>
        <fullName evidence="4 5">NADH-quinone oxidoreductase subunit E</fullName>
    </submittedName>
</protein>
<dbReference type="InterPro" id="IPR036249">
    <property type="entry name" value="Thioredoxin-like_sf"/>
</dbReference>
<dbReference type="EMBL" id="SLZV01000001">
    <property type="protein sequence ID" value="TCS70174.1"/>
    <property type="molecule type" value="Genomic_DNA"/>
</dbReference>
<dbReference type="Proteomes" id="UP000294613">
    <property type="component" value="Unassembled WGS sequence"/>
</dbReference>
<dbReference type="Gene3D" id="3.40.30.10">
    <property type="entry name" value="Glutaredoxin"/>
    <property type="match status" value="1"/>
</dbReference>
<comment type="caution">
    <text evidence="5">The sequence shown here is derived from an EMBL/GenBank/DDBJ whole genome shotgun (WGS) entry which is preliminary data.</text>
</comment>
<evidence type="ECO:0000313" key="4">
    <source>
        <dbReference type="EMBL" id="GBU04201.1"/>
    </source>
</evidence>
<sequence>MEEQIREIIEYYTKEGETISQEDLVNMLREIQDVKGCIPAAVQKQVAEVTKMKETFLAAVIKRYPSLKAENYRHEIQICVGAGCSAKGSYDLLKILEKKWKIRQGEVSEGGRFYLRTSGCMKQCAKGPNMMIDGTVYHHVTEESLGEILKAYR</sequence>
<dbReference type="Pfam" id="PF01257">
    <property type="entry name" value="2Fe-2S_thioredx"/>
    <property type="match status" value="1"/>
</dbReference>
<organism evidence="5 6">
    <name type="scientific">Faecalimonas umbilicata</name>
    <dbReference type="NCBI Taxonomy" id="1912855"/>
    <lineage>
        <taxon>Bacteria</taxon>
        <taxon>Bacillati</taxon>
        <taxon>Bacillota</taxon>
        <taxon>Clostridia</taxon>
        <taxon>Lachnospirales</taxon>
        <taxon>Lachnospiraceae</taxon>
        <taxon>Faecalimonas</taxon>
    </lineage>
</organism>
<dbReference type="Proteomes" id="UP000702954">
    <property type="component" value="Unassembled WGS sequence"/>
</dbReference>
<dbReference type="Gene3D" id="1.10.10.1590">
    <property type="entry name" value="NADH-quinone oxidoreductase subunit E"/>
    <property type="match status" value="1"/>
</dbReference>
<evidence type="ECO:0000256" key="1">
    <source>
        <dbReference type="ARBA" id="ARBA00022723"/>
    </source>
</evidence>
<dbReference type="GO" id="GO:0051536">
    <property type="term" value="F:iron-sulfur cluster binding"/>
    <property type="evidence" value="ECO:0007669"/>
    <property type="project" value="UniProtKB-KW"/>
</dbReference>
<dbReference type="GO" id="GO:0046872">
    <property type="term" value="F:metal ion binding"/>
    <property type="evidence" value="ECO:0007669"/>
    <property type="project" value="UniProtKB-KW"/>
</dbReference>
<dbReference type="RefSeq" id="WP_116441201.1">
    <property type="nucleotide sequence ID" value="NZ_BHEO01000002.1"/>
</dbReference>
<reference evidence="4 7" key="1">
    <citation type="journal article" date="2018" name="Int. J. Syst. Evol. Microbiol.">
        <title>Draft Genome Sequence of Faecalimonas umbilicata JCM 30896T, an Acetate-Producing Bacterium Isolated from Human Feces.</title>
        <authorList>
            <person name="Sakamoto M."/>
            <person name="Ikeyama N."/>
            <person name="Yuki M."/>
            <person name="Ohkuma M."/>
        </authorList>
    </citation>
    <scope>NUCLEOTIDE SEQUENCE [LARGE SCALE GENOMIC DNA]</scope>
    <source>
        <strain evidence="4 7">EGH7</strain>
    </source>
</reference>
<keyword evidence="3" id="KW-0411">Iron-sulfur</keyword>